<organism evidence="1 2">
    <name type="scientific">Endozoicomonas numazuensis</name>
    <dbReference type="NCBI Taxonomy" id="1137799"/>
    <lineage>
        <taxon>Bacteria</taxon>
        <taxon>Pseudomonadati</taxon>
        <taxon>Pseudomonadota</taxon>
        <taxon>Gammaproteobacteria</taxon>
        <taxon>Oceanospirillales</taxon>
        <taxon>Endozoicomonadaceae</taxon>
        <taxon>Endozoicomonas</taxon>
    </lineage>
</organism>
<evidence type="ECO:0000313" key="1">
    <source>
        <dbReference type="EMBL" id="KEQ18711.1"/>
    </source>
</evidence>
<dbReference type="STRING" id="1137799.GZ78_00920"/>
<keyword evidence="2" id="KW-1185">Reference proteome</keyword>
<evidence type="ECO:0000313" key="2">
    <source>
        <dbReference type="Proteomes" id="UP000028073"/>
    </source>
</evidence>
<name>A0A081NJT8_9GAMM</name>
<dbReference type="EMBL" id="JOKH01000001">
    <property type="protein sequence ID" value="KEQ18711.1"/>
    <property type="molecule type" value="Genomic_DNA"/>
</dbReference>
<protein>
    <submittedName>
        <fullName evidence="1">Uncharacterized protein</fullName>
    </submittedName>
</protein>
<gene>
    <name evidence="1" type="ORF">GZ78_00920</name>
</gene>
<accession>A0A081NJT8</accession>
<dbReference type="Proteomes" id="UP000028073">
    <property type="component" value="Unassembled WGS sequence"/>
</dbReference>
<comment type="caution">
    <text evidence="1">The sequence shown here is derived from an EMBL/GenBank/DDBJ whole genome shotgun (WGS) entry which is preliminary data.</text>
</comment>
<proteinExistence type="predicted"/>
<dbReference type="RefSeq" id="WP_034832011.1">
    <property type="nucleotide sequence ID" value="NZ_JOKH01000001.1"/>
</dbReference>
<sequence length="139" mass="16755">MEFRKRKEKVRLNRVVNFYALQTFETYLREYNISDKEIENHLSNIDLFINDYLLRGEVLACHNGIHTVGEYLTEWLVENFSGVSEEDIESYMDSFIKFYTLSVNKGYLEKDDMIEFYQIIDDEVKPWLAKFPEQNQQRT</sequence>
<dbReference type="eggNOG" id="COG4974">
    <property type="taxonomic scope" value="Bacteria"/>
</dbReference>
<dbReference type="OrthoDB" id="9801392at2"/>
<dbReference type="AlphaFoldDB" id="A0A081NJT8"/>
<reference evidence="1 2" key="1">
    <citation type="submission" date="2014-06" db="EMBL/GenBank/DDBJ databases">
        <title>Whole Genome Sequences of Three Symbiotic Endozoicomonas Bacteria.</title>
        <authorList>
            <person name="Neave M.J."/>
            <person name="Apprill A."/>
            <person name="Voolstra C.R."/>
        </authorList>
    </citation>
    <scope>NUCLEOTIDE SEQUENCE [LARGE SCALE GENOMIC DNA]</scope>
    <source>
        <strain evidence="1 2">DSM 25634</strain>
    </source>
</reference>